<reference evidence="2" key="1">
    <citation type="submission" date="2021-02" db="EMBL/GenBank/DDBJ databases">
        <authorList>
            <person name="Nowell W R."/>
        </authorList>
    </citation>
    <scope>NUCLEOTIDE SEQUENCE</scope>
</reference>
<proteinExistence type="predicted"/>
<accession>A0A813TB83</accession>
<gene>
    <name evidence="2" type="ORF">GPM918_LOCUS4051</name>
    <name evidence="3" type="ORF">OVA965_LOCUS8829</name>
    <name evidence="4" type="ORF">SRO942_LOCUS4051</name>
    <name evidence="5" type="ORF">TMI583_LOCUS8827</name>
</gene>
<comment type="caution">
    <text evidence="2">The sequence shown here is derived from an EMBL/GenBank/DDBJ whole genome shotgun (WGS) entry which is preliminary data.</text>
</comment>
<dbReference type="EMBL" id="CAJOBC010000527">
    <property type="protein sequence ID" value="CAF3597096.1"/>
    <property type="molecule type" value="Genomic_DNA"/>
</dbReference>
<dbReference type="AlphaFoldDB" id="A0A813TB83"/>
<keyword evidence="6" id="KW-1185">Reference proteome</keyword>
<evidence type="ECO:0000256" key="1">
    <source>
        <dbReference type="SAM" id="MobiDB-lite"/>
    </source>
</evidence>
<feature type="region of interest" description="Disordered" evidence="1">
    <location>
        <begin position="284"/>
        <end position="303"/>
    </location>
</feature>
<evidence type="ECO:0000313" key="2">
    <source>
        <dbReference type="EMBL" id="CAF0811438.1"/>
    </source>
</evidence>
<dbReference type="Proteomes" id="UP000681722">
    <property type="component" value="Unassembled WGS sequence"/>
</dbReference>
<evidence type="ECO:0000313" key="5">
    <source>
        <dbReference type="EMBL" id="CAF3668231.1"/>
    </source>
</evidence>
<protein>
    <recommendedName>
        <fullName evidence="7">OTU domain-containing protein</fullName>
    </recommendedName>
</protein>
<evidence type="ECO:0000313" key="6">
    <source>
        <dbReference type="Proteomes" id="UP000663829"/>
    </source>
</evidence>
<dbReference type="Proteomes" id="UP000663829">
    <property type="component" value="Unassembled WGS sequence"/>
</dbReference>
<evidence type="ECO:0008006" key="7">
    <source>
        <dbReference type="Google" id="ProtNLM"/>
    </source>
</evidence>
<dbReference type="EMBL" id="CAJOBA010003031">
    <property type="protein sequence ID" value="CAF3668231.1"/>
    <property type="molecule type" value="Genomic_DNA"/>
</dbReference>
<dbReference type="EMBL" id="CAJNOK010003029">
    <property type="protein sequence ID" value="CAF0885133.1"/>
    <property type="molecule type" value="Genomic_DNA"/>
</dbReference>
<dbReference type="Proteomes" id="UP000677228">
    <property type="component" value="Unassembled WGS sequence"/>
</dbReference>
<dbReference type="CDD" id="cd22744">
    <property type="entry name" value="OTU"/>
    <property type="match status" value="1"/>
</dbReference>
<dbReference type="EMBL" id="CAJNOQ010000527">
    <property type="protein sequence ID" value="CAF0811438.1"/>
    <property type="molecule type" value="Genomic_DNA"/>
</dbReference>
<sequence length="367" mass="42148">MENLDRLGYDMLEIQSTSTNQKNNHFKAIAKSLLLTMEINDWLNDYICSILHITNGQDLNFTKHLRKLCTKEWQKHYDNYKKMWIDKYPNNNTKAFDFQNEIEKFRSEDYYRLDMCFLVNQALANAFGIPIYIIRGIREENPVETIKPLFIARSGVNIVLISSQKNDGHYDVAVLKGHPQTLKKHRNVTFDEKPEIRSFKADDEQIRPTGLPNASQTPTMNNLSTMRQPNNGLILNTGTQFYPQFTLPTTIYPFNNYFLQPYMPQMMPTPNNDVKLSPSLTRTTSPNPKHTNMNNSTTNTSLTVPTTMPMVLQTPAGLSTMSYGTPTPYMQLPPTQTTFMYNTGMHQSNVPTVSPGTFFYTTSPYSI</sequence>
<dbReference type="Proteomes" id="UP000682733">
    <property type="component" value="Unassembled WGS sequence"/>
</dbReference>
<name>A0A813TB83_9BILA</name>
<evidence type="ECO:0000313" key="4">
    <source>
        <dbReference type="EMBL" id="CAF3597096.1"/>
    </source>
</evidence>
<organism evidence="2 6">
    <name type="scientific">Didymodactylos carnosus</name>
    <dbReference type="NCBI Taxonomy" id="1234261"/>
    <lineage>
        <taxon>Eukaryota</taxon>
        <taxon>Metazoa</taxon>
        <taxon>Spiralia</taxon>
        <taxon>Gnathifera</taxon>
        <taxon>Rotifera</taxon>
        <taxon>Eurotatoria</taxon>
        <taxon>Bdelloidea</taxon>
        <taxon>Philodinida</taxon>
        <taxon>Philodinidae</taxon>
        <taxon>Didymodactylos</taxon>
    </lineage>
</organism>
<feature type="compositionally biased region" description="Low complexity" evidence="1">
    <location>
        <begin position="291"/>
        <end position="303"/>
    </location>
</feature>
<evidence type="ECO:0000313" key="3">
    <source>
        <dbReference type="EMBL" id="CAF0885133.1"/>
    </source>
</evidence>